<organism evidence="6">
    <name type="scientific">Triticum urartu</name>
    <name type="common">Red wild einkorn</name>
    <name type="synonym">Crithodium urartu</name>
    <dbReference type="NCBI Taxonomy" id="4572"/>
    <lineage>
        <taxon>Eukaryota</taxon>
        <taxon>Viridiplantae</taxon>
        <taxon>Streptophyta</taxon>
        <taxon>Embryophyta</taxon>
        <taxon>Tracheophyta</taxon>
        <taxon>Spermatophyta</taxon>
        <taxon>Magnoliopsida</taxon>
        <taxon>Liliopsida</taxon>
        <taxon>Poales</taxon>
        <taxon>Poaceae</taxon>
        <taxon>BOP clade</taxon>
        <taxon>Pooideae</taxon>
        <taxon>Triticodae</taxon>
        <taxon>Triticeae</taxon>
        <taxon>Triticinae</taxon>
        <taxon>Triticum</taxon>
    </lineage>
</organism>
<reference evidence="6" key="1">
    <citation type="journal article" date="2013" name="Nature">
        <title>Draft genome of the wheat A-genome progenitor Triticum urartu.</title>
        <authorList>
            <person name="Ling H.Q."/>
            <person name="Zhao S."/>
            <person name="Liu D."/>
            <person name="Wang J."/>
            <person name="Sun H."/>
            <person name="Zhang C."/>
            <person name="Fan H."/>
            <person name="Li D."/>
            <person name="Dong L."/>
            <person name="Tao Y."/>
            <person name="Gao C."/>
            <person name="Wu H."/>
            <person name="Li Y."/>
            <person name="Cui Y."/>
            <person name="Guo X."/>
            <person name="Zheng S."/>
            <person name="Wang B."/>
            <person name="Yu K."/>
            <person name="Liang Q."/>
            <person name="Yang W."/>
            <person name="Lou X."/>
            <person name="Chen J."/>
            <person name="Feng M."/>
            <person name="Jian J."/>
            <person name="Zhang X."/>
            <person name="Luo G."/>
            <person name="Jiang Y."/>
            <person name="Liu J."/>
            <person name="Wang Z."/>
            <person name="Sha Y."/>
            <person name="Zhang B."/>
            <person name="Wu H."/>
            <person name="Tang D."/>
            <person name="Shen Q."/>
            <person name="Xue P."/>
            <person name="Zou S."/>
            <person name="Wang X."/>
            <person name="Liu X."/>
            <person name="Wang F."/>
            <person name="Yang Y."/>
            <person name="An X."/>
            <person name="Dong Z."/>
            <person name="Zhang K."/>
            <person name="Zhang X."/>
            <person name="Luo M.C."/>
            <person name="Dvorak J."/>
            <person name="Tong Y."/>
            <person name="Wang J."/>
            <person name="Yang H."/>
            <person name="Li Z."/>
            <person name="Wang D."/>
            <person name="Zhang A."/>
            <person name="Wang J."/>
        </authorList>
    </citation>
    <scope>NUCLEOTIDE SEQUENCE</scope>
</reference>
<protein>
    <recommendedName>
        <fullName evidence="5">FAM192A/Fyv6 N-terminal domain-containing protein</fullName>
    </recommendedName>
</protein>
<feature type="region of interest" description="Disordered" evidence="3">
    <location>
        <begin position="1"/>
        <end position="56"/>
    </location>
</feature>
<dbReference type="eggNOG" id="KOG4036">
    <property type="taxonomic scope" value="Eukaryota"/>
</dbReference>
<evidence type="ECO:0000256" key="2">
    <source>
        <dbReference type="ARBA" id="ARBA00023242"/>
    </source>
</evidence>
<keyword evidence="4" id="KW-0472">Membrane</keyword>
<dbReference type="InterPro" id="IPR039845">
    <property type="entry name" value="FAM192A"/>
</dbReference>
<evidence type="ECO:0000313" key="6">
    <source>
        <dbReference type="EMBL" id="EMS68639.1"/>
    </source>
</evidence>
<proteinExistence type="predicted"/>
<sequence>MTLDEAKRSRGERVEDGTAQRDKPLFQILQENKDKKDAEFNERFKHRPPKALDEDETEFLDKLALSRREYDQQVANEEAEQLRSFHEAVAAQSTIAHELGEMPTVSMPEESKPKPPPKRSQPEFLRNITVSVKPRAKKAKSDLELYERFVENDEFYLTKGSNTVIASETIFLVQLWYYAITVSIHLSKATAIHLIIAQKSDWKDRRCSNSE</sequence>
<dbReference type="GO" id="GO:0005634">
    <property type="term" value="C:nucleus"/>
    <property type="evidence" value="ECO:0007669"/>
    <property type="project" value="UniProtKB-SubCell"/>
</dbReference>
<dbReference type="OMA" id="NWEMSKR"/>
<feature type="region of interest" description="Disordered" evidence="3">
    <location>
        <begin position="98"/>
        <end position="122"/>
    </location>
</feature>
<gene>
    <name evidence="6" type="ORF">TRIUR3_10780</name>
</gene>
<keyword evidence="4" id="KW-0812">Transmembrane</keyword>
<evidence type="ECO:0000256" key="1">
    <source>
        <dbReference type="ARBA" id="ARBA00004123"/>
    </source>
</evidence>
<keyword evidence="4" id="KW-1133">Transmembrane helix</keyword>
<accession>M8B4T9</accession>
<dbReference type="Pfam" id="PF10187">
    <property type="entry name" value="FAM192A_Fyv6_N"/>
    <property type="match status" value="1"/>
</dbReference>
<keyword evidence="2" id="KW-0539">Nucleus</keyword>
<feature type="domain" description="FAM192A/Fyv6 N-terminal" evidence="5">
    <location>
        <begin position="12"/>
        <end position="86"/>
    </location>
</feature>
<evidence type="ECO:0000259" key="5">
    <source>
        <dbReference type="Pfam" id="PF10187"/>
    </source>
</evidence>
<evidence type="ECO:0000256" key="3">
    <source>
        <dbReference type="SAM" id="MobiDB-lite"/>
    </source>
</evidence>
<dbReference type="PANTHER" id="PTHR13495:SF0">
    <property type="entry name" value="PSME3-INTERACTING PROTEIN"/>
    <property type="match status" value="1"/>
</dbReference>
<comment type="subcellular location">
    <subcellularLocation>
        <location evidence="1">Nucleus</location>
    </subcellularLocation>
</comment>
<feature type="compositionally biased region" description="Basic and acidic residues" evidence="3">
    <location>
        <begin position="31"/>
        <end position="43"/>
    </location>
</feature>
<dbReference type="EMBL" id="KD003393">
    <property type="protein sequence ID" value="EMS68639.1"/>
    <property type="molecule type" value="Genomic_DNA"/>
</dbReference>
<dbReference type="STRING" id="4572.M8B4T9"/>
<dbReference type="PANTHER" id="PTHR13495">
    <property type="entry name" value="NEFA-INTERACTING NUCLEAR PROTEIN NIP30"/>
    <property type="match status" value="1"/>
</dbReference>
<feature type="transmembrane region" description="Helical" evidence="4">
    <location>
        <begin position="175"/>
        <end position="196"/>
    </location>
</feature>
<dbReference type="InterPro" id="IPR019331">
    <property type="entry name" value="FAM192A/Fyv6_N"/>
</dbReference>
<evidence type="ECO:0000256" key="4">
    <source>
        <dbReference type="SAM" id="Phobius"/>
    </source>
</evidence>
<feature type="compositionally biased region" description="Basic and acidic residues" evidence="3">
    <location>
        <begin position="1"/>
        <end position="24"/>
    </location>
</feature>
<name>M8B4T9_TRIUA</name>
<dbReference type="AlphaFoldDB" id="M8B4T9"/>